<dbReference type="Proteomes" id="UP000188603">
    <property type="component" value="Chromosome"/>
</dbReference>
<dbReference type="AlphaFoldDB" id="A0A1U9KC38"/>
<evidence type="ECO:0000313" key="7">
    <source>
        <dbReference type="Proteomes" id="UP000188603"/>
    </source>
</evidence>
<dbReference type="UniPathway" id="UPA00094"/>
<dbReference type="KEGG" id="ntr:B0W44_17440"/>
<sequence>MSLKDIQELIGSIDKTSITHFDYESSGQKLSIRKRKEKSANSPQPPAPGDDVTEEGVTSQEVSGEASSAISEPPKEEKLDEDVHEIVSPMVGTFYRAPAPDAEPYVQKGDVVQQSTVVCIVEAMKLMNEIEAEVNGEIVDILAENGQLVEYGQPLFLVKPV</sequence>
<protein>
    <recommendedName>
        <fullName evidence="1 3">Biotin carboxyl carrier protein of acetyl-CoA carboxylase</fullName>
    </recommendedName>
</protein>
<dbReference type="OrthoDB" id="9811735at2"/>
<dbReference type="EMBL" id="CP019699">
    <property type="protein sequence ID" value="AQS57649.1"/>
    <property type="molecule type" value="Genomic_DNA"/>
</dbReference>
<dbReference type="Gene3D" id="2.40.50.100">
    <property type="match status" value="1"/>
</dbReference>
<dbReference type="InterPro" id="IPR000089">
    <property type="entry name" value="Biotin_lipoyl"/>
</dbReference>
<dbReference type="CDD" id="cd06850">
    <property type="entry name" value="biotinyl_domain"/>
    <property type="match status" value="1"/>
</dbReference>
<comment type="pathway">
    <text evidence="3">Lipid metabolism; fatty acid biosynthesis.</text>
</comment>
<keyword evidence="3" id="KW-0275">Fatty acid biosynthesis</keyword>
<comment type="function">
    <text evidence="3">This protein is a component of the acetyl coenzyme A carboxylase complex; first, biotin carboxylase catalyzes the carboxylation of the carrier protein and then the transcarboxylase transfers the carboxyl group to form malonyl-CoA.</text>
</comment>
<evidence type="ECO:0000256" key="3">
    <source>
        <dbReference type="RuleBase" id="RU364072"/>
    </source>
</evidence>
<feature type="compositionally biased region" description="Polar residues" evidence="4">
    <location>
        <begin position="56"/>
        <end position="70"/>
    </location>
</feature>
<evidence type="ECO:0000256" key="2">
    <source>
        <dbReference type="ARBA" id="ARBA00023267"/>
    </source>
</evidence>
<keyword evidence="3" id="KW-0444">Lipid biosynthesis</keyword>
<feature type="region of interest" description="Disordered" evidence="4">
    <location>
        <begin position="24"/>
        <end position="83"/>
    </location>
</feature>
<dbReference type="InterPro" id="IPR001249">
    <property type="entry name" value="AcCoA_biotinCC"/>
</dbReference>
<dbReference type="NCBIfam" id="TIGR00531">
    <property type="entry name" value="BCCP"/>
    <property type="match status" value="1"/>
</dbReference>
<evidence type="ECO:0000259" key="5">
    <source>
        <dbReference type="PROSITE" id="PS50968"/>
    </source>
</evidence>
<dbReference type="PRINTS" id="PR01071">
    <property type="entry name" value="ACOABIOTINCC"/>
</dbReference>
<evidence type="ECO:0000256" key="4">
    <source>
        <dbReference type="SAM" id="MobiDB-lite"/>
    </source>
</evidence>
<reference evidence="6 7" key="1">
    <citation type="journal article" date="2015" name="Int. J. Syst. Evol. Microbiol.">
        <title>Novibacillus thermophilus gen. nov., sp. nov., a Gram-staining-negative and moderately thermophilic member of the family Thermoactinomycetaceae.</title>
        <authorList>
            <person name="Yang G."/>
            <person name="Chen J."/>
            <person name="Zhou S."/>
        </authorList>
    </citation>
    <scope>NUCLEOTIDE SEQUENCE [LARGE SCALE GENOMIC DNA]</scope>
    <source>
        <strain evidence="6 7">SG-1</strain>
    </source>
</reference>
<feature type="domain" description="Lipoyl-binding" evidence="5">
    <location>
        <begin position="83"/>
        <end position="159"/>
    </location>
</feature>
<dbReference type="GO" id="GO:0006633">
    <property type="term" value="P:fatty acid biosynthetic process"/>
    <property type="evidence" value="ECO:0007669"/>
    <property type="project" value="UniProtKB-UniPathway"/>
</dbReference>
<evidence type="ECO:0000256" key="1">
    <source>
        <dbReference type="ARBA" id="ARBA00017562"/>
    </source>
</evidence>
<name>A0A1U9KC38_9BACL</name>
<dbReference type="PANTHER" id="PTHR45266">
    <property type="entry name" value="OXALOACETATE DECARBOXYLASE ALPHA CHAIN"/>
    <property type="match status" value="1"/>
</dbReference>
<dbReference type="GO" id="GO:0009317">
    <property type="term" value="C:acetyl-CoA carboxylase complex"/>
    <property type="evidence" value="ECO:0007669"/>
    <property type="project" value="InterPro"/>
</dbReference>
<dbReference type="PROSITE" id="PS50968">
    <property type="entry name" value="BIOTINYL_LIPOYL"/>
    <property type="match status" value="1"/>
</dbReference>
<proteinExistence type="predicted"/>
<dbReference type="PANTHER" id="PTHR45266:SF3">
    <property type="entry name" value="OXALOACETATE DECARBOXYLASE ALPHA CHAIN"/>
    <property type="match status" value="1"/>
</dbReference>
<dbReference type="GO" id="GO:0003989">
    <property type="term" value="F:acetyl-CoA carboxylase activity"/>
    <property type="evidence" value="ECO:0007669"/>
    <property type="project" value="InterPro"/>
</dbReference>
<evidence type="ECO:0000313" key="6">
    <source>
        <dbReference type="EMBL" id="AQS57649.1"/>
    </source>
</evidence>
<keyword evidence="3" id="KW-0276">Fatty acid metabolism</keyword>
<keyword evidence="3" id="KW-0443">Lipid metabolism</keyword>
<organism evidence="6 7">
    <name type="scientific">Novibacillus thermophilus</name>
    <dbReference type="NCBI Taxonomy" id="1471761"/>
    <lineage>
        <taxon>Bacteria</taxon>
        <taxon>Bacillati</taxon>
        <taxon>Bacillota</taxon>
        <taxon>Bacilli</taxon>
        <taxon>Bacillales</taxon>
        <taxon>Thermoactinomycetaceae</taxon>
        <taxon>Novibacillus</taxon>
    </lineage>
</organism>
<keyword evidence="2 3" id="KW-0092">Biotin</keyword>
<dbReference type="InterPro" id="IPR050709">
    <property type="entry name" value="Biotin_Carboxyl_Carrier/Decarb"/>
</dbReference>
<dbReference type="InterPro" id="IPR011053">
    <property type="entry name" value="Single_hybrid_motif"/>
</dbReference>
<dbReference type="Pfam" id="PF00364">
    <property type="entry name" value="Biotin_lipoyl"/>
    <property type="match status" value="1"/>
</dbReference>
<dbReference type="STRING" id="1471761.B0W44_17440"/>
<keyword evidence="7" id="KW-1185">Reference proteome</keyword>
<dbReference type="SUPFAM" id="SSF51230">
    <property type="entry name" value="Single hybrid motif"/>
    <property type="match status" value="1"/>
</dbReference>
<accession>A0A1U9KC38</accession>
<gene>
    <name evidence="6" type="ORF">B0W44_17440</name>
</gene>